<evidence type="ECO:0000256" key="3">
    <source>
        <dbReference type="ARBA" id="ARBA00022448"/>
    </source>
</evidence>
<keyword evidence="4 8" id="KW-1003">Cell membrane</keyword>
<comment type="subcellular location">
    <subcellularLocation>
        <location evidence="1 8">Cell membrane</location>
        <topology evidence="1 8">Multi-pass membrane protein</topology>
    </subcellularLocation>
</comment>
<evidence type="ECO:0000313" key="9">
    <source>
        <dbReference type="EMBL" id="SCZ00721.1"/>
    </source>
</evidence>
<evidence type="ECO:0000313" key="10">
    <source>
        <dbReference type="Proteomes" id="UP000198636"/>
    </source>
</evidence>
<name>A0A1G5KKH8_9FIRM</name>
<dbReference type="STRING" id="1120976.SAMN03080606_03525"/>
<dbReference type="PANTHER" id="PTHR30003">
    <property type="entry name" value="L-LACTATE PERMEASE"/>
    <property type="match status" value="1"/>
</dbReference>
<keyword evidence="10" id="KW-1185">Reference proteome</keyword>
<keyword evidence="5 8" id="KW-0812">Transmembrane</keyword>
<evidence type="ECO:0000256" key="6">
    <source>
        <dbReference type="ARBA" id="ARBA00022989"/>
    </source>
</evidence>
<dbReference type="GO" id="GO:0005886">
    <property type="term" value="C:plasma membrane"/>
    <property type="evidence" value="ECO:0007669"/>
    <property type="project" value="UniProtKB-SubCell"/>
</dbReference>
<dbReference type="GO" id="GO:0015295">
    <property type="term" value="F:solute:proton symporter activity"/>
    <property type="evidence" value="ECO:0007669"/>
    <property type="project" value="TreeGrafter"/>
</dbReference>
<dbReference type="Pfam" id="PF02652">
    <property type="entry name" value="Lactate_perm"/>
    <property type="match status" value="1"/>
</dbReference>
<comment type="similarity">
    <text evidence="2 8">Belongs to the lactate permease family.</text>
</comment>
<comment type="caution">
    <text evidence="8">Lacks conserved residue(s) required for the propagation of feature annotation.</text>
</comment>
<keyword evidence="3 8" id="KW-0813">Transport</keyword>
<gene>
    <name evidence="9" type="ORF">SAMN03080606_03525</name>
</gene>
<feature type="transmembrane region" description="Helical" evidence="8">
    <location>
        <begin position="73"/>
        <end position="92"/>
    </location>
</feature>
<sequence length="96" mass="10018">MSGSNTTSNVLFSGFQYGVADQLGISKIIIVGLQVVGGAAGNMICVHNVVAAFTTVGVLGKEGRVIRTNAIPALIYAISVGVFAYISVYFLFPTLF</sequence>
<dbReference type="PANTHER" id="PTHR30003:SF0">
    <property type="entry name" value="GLYCOLATE PERMEASE GLCA-RELATED"/>
    <property type="match status" value="1"/>
</dbReference>
<evidence type="ECO:0000256" key="5">
    <source>
        <dbReference type="ARBA" id="ARBA00022692"/>
    </source>
</evidence>
<accession>A0A1G5KKH8</accession>
<dbReference type="OrthoDB" id="9761056at2"/>
<evidence type="ECO:0000256" key="1">
    <source>
        <dbReference type="ARBA" id="ARBA00004651"/>
    </source>
</evidence>
<dbReference type="Proteomes" id="UP000198636">
    <property type="component" value="Unassembled WGS sequence"/>
</dbReference>
<evidence type="ECO:0000256" key="7">
    <source>
        <dbReference type="ARBA" id="ARBA00023136"/>
    </source>
</evidence>
<dbReference type="AlphaFoldDB" id="A0A1G5KKH8"/>
<keyword evidence="7 8" id="KW-0472">Membrane</keyword>
<dbReference type="InterPro" id="IPR003804">
    <property type="entry name" value="Lactate_perm"/>
</dbReference>
<evidence type="ECO:0000256" key="4">
    <source>
        <dbReference type="ARBA" id="ARBA00022475"/>
    </source>
</evidence>
<proteinExistence type="inferred from homology"/>
<protein>
    <recommendedName>
        <fullName evidence="8">L-lactate permease</fullName>
    </recommendedName>
</protein>
<organism evidence="9 10">
    <name type="scientific">Alkaliphilus peptidifermentans DSM 18978</name>
    <dbReference type="NCBI Taxonomy" id="1120976"/>
    <lineage>
        <taxon>Bacteria</taxon>
        <taxon>Bacillati</taxon>
        <taxon>Bacillota</taxon>
        <taxon>Clostridia</taxon>
        <taxon>Peptostreptococcales</taxon>
        <taxon>Natronincolaceae</taxon>
        <taxon>Alkaliphilus</taxon>
    </lineage>
</organism>
<dbReference type="EMBL" id="FMUS01000028">
    <property type="protein sequence ID" value="SCZ00721.1"/>
    <property type="molecule type" value="Genomic_DNA"/>
</dbReference>
<dbReference type="GO" id="GO:0015129">
    <property type="term" value="F:lactate transmembrane transporter activity"/>
    <property type="evidence" value="ECO:0007669"/>
    <property type="project" value="UniProtKB-UniRule"/>
</dbReference>
<evidence type="ECO:0000256" key="2">
    <source>
        <dbReference type="ARBA" id="ARBA00010100"/>
    </source>
</evidence>
<evidence type="ECO:0000256" key="8">
    <source>
        <dbReference type="RuleBase" id="RU365092"/>
    </source>
</evidence>
<keyword evidence="6 8" id="KW-1133">Transmembrane helix</keyword>
<comment type="function">
    <text evidence="8">Uptake of L-lactate across the membrane. Can also transport D-lactate and glycolate.</text>
</comment>
<reference evidence="9 10" key="1">
    <citation type="submission" date="2016-10" db="EMBL/GenBank/DDBJ databases">
        <authorList>
            <person name="de Groot N.N."/>
        </authorList>
    </citation>
    <scope>NUCLEOTIDE SEQUENCE [LARGE SCALE GENOMIC DNA]</scope>
    <source>
        <strain evidence="9 10">DSM 18978</strain>
    </source>
</reference>